<dbReference type="GO" id="GO:0016020">
    <property type="term" value="C:membrane"/>
    <property type="evidence" value="ECO:0007669"/>
    <property type="project" value="UniProtKB-SubCell"/>
</dbReference>
<dbReference type="EMBL" id="KB870810">
    <property type="protein sequence ID" value="EOA23091.1"/>
    <property type="molecule type" value="Genomic_DNA"/>
</dbReference>
<evidence type="ECO:0000256" key="3">
    <source>
        <dbReference type="ARBA" id="ARBA00022692"/>
    </source>
</evidence>
<evidence type="ECO:0000256" key="2">
    <source>
        <dbReference type="ARBA" id="ARBA00010617"/>
    </source>
</evidence>
<dbReference type="PRINTS" id="PR00385">
    <property type="entry name" value="P450"/>
</dbReference>
<dbReference type="eggNOG" id="KOG0156">
    <property type="taxonomic scope" value="Eukaryota"/>
</dbReference>
<dbReference type="InterPro" id="IPR036396">
    <property type="entry name" value="Cyt_P450_sf"/>
</dbReference>
<dbReference type="PANTHER" id="PTHR47955">
    <property type="entry name" value="CYTOCHROME P450 FAMILY 71 PROTEIN"/>
    <property type="match status" value="1"/>
</dbReference>
<dbReference type="GO" id="GO:0016705">
    <property type="term" value="F:oxidoreductase activity, acting on paired donors, with incorporation or reduction of molecular oxygen"/>
    <property type="evidence" value="ECO:0007669"/>
    <property type="project" value="InterPro"/>
</dbReference>
<keyword evidence="8 9" id="KW-0349">Heme</keyword>
<protein>
    <recommendedName>
        <fullName evidence="12">Cytochrome P450</fullName>
    </recommendedName>
</protein>
<organism evidence="10 11">
    <name type="scientific">Capsella rubella</name>
    <dbReference type="NCBI Taxonomy" id="81985"/>
    <lineage>
        <taxon>Eukaryota</taxon>
        <taxon>Viridiplantae</taxon>
        <taxon>Streptophyta</taxon>
        <taxon>Embryophyta</taxon>
        <taxon>Tracheophyta</taxon>
        <taxon>Spermatophyta</taxon>
        <taxon>Magnoliopsida</taxon>
        <taxon>eudicotyledons</taxon>
        <taxon>Gunneridae</taxon>
        <taxon>Pentapetalae</taxon>
        <taxon>rosids</taxon>
        <taxon>malvids</taxon>
        <taxon>Brassicales</taxon>
        <taxon>Brassicaceae</taxon>
        <taxon>Camelineae</taxon>
        <taxon>Capsella</taxon>
    </lineage>
</organism>
<evidence type="ECO:0008006" key="12">
    <source>
        <dbReference type="Google" id="ProtNLM"/>
    </source>
</evidence>
<dbReference type="FunFam" id="1.10.630.10:FF:000011">
    <property type="entry name" value="Cytochrome P450 83B1"/>
    <property type="match status" value="1"/>
</dbReference>
<evidence type="ECO:0000256" key="5">
    <source>
        <dbReference type="ARBA" id="ARBA00022989"/>
    </source>
</evidence>
<dbReference type="PRINTS" id="PR00463">
    <property type="entry name" value="EP450I"/>
</dbReference>
<feature type="binding site" description="axial binding residue" evidence="8">
    <location>
        <position position="435"/>
    </location>
    <ligand>
        <name>heme</name>
        <dbReference type="ChEBI" id="CHEBI:30413"/>
    </ligand>
    <ligandPart>
        <name>Fe</name>
        <dbReference type="ChEBI" id="CHEBI:18248"/>
    </ligandPart>
</feature>
<proteinExistence type="inferred from homology"/>
<comment type="cofactor">
    <cofactor evidence="8">
        <name>heme</name>
        <dbReference type="ChEBI" id="CHEBI:30413"/>
    </cofactor>
</comment>
<dbReference type="OrthoDB" id="1470350at2759"/>
<gene>
    <name evidence="10" type="ORF">CARUB_v10003878mg</name>
</gene>
<dbReference type="SUPFAM" id="SSF48264">
    <property type="entry name" value="Cytochrome P450"/>
    <property type="match status" value="1"/>
</dbReference>
<name>R0FM68_9BRAS</name>
<dbReference type="Proteomes" id="UP000029121">
    <property type="component" value="Unassembled WGS sequence"/>
</dbReference>
<evidence type="ECO:0000256" key="9">
    <source>
        <dbReference type="RuleBase" id="RU000461"/>
    </source>
</evidence>
<dbReference type="InterPro" id="IPR001128">
    <property type="entry name" value="Cyt_P450"/>
</dbReference>
<reference evidence="11" key="1">
    <citation type="journal article" date="2013" name="Nat. Genet.">
        <title>The Capsella rubella genome and the genomic consequences of rapid mating system evolution.</title>
        <authorList>
            <person name="Slotte T."/>
            <person name="Hazzouri K.M."/>
            <person name="Agren J.A."/>
            <person name="Koenig D."/>
            <person name="Maumus F."/>
            <person name="Guo Y.L."/>
            <person name="Steige K."/>
            <person name="Platts A.E."/>
            <person name="Escobar J.S."/>
            <person name="Newman L.K."/>
            <person name="Wang W."/>
            <person name="Mandakova T."/>
            <person name="Vello E."/>
            <person name="Smith L.M."/>
            <person name="Henz S.R."/>
            <person name="Steffen J."/>
            <person name="Takuno S."/>
            <person name="Brandvain Y."/>
            <person name="Coop G."/>
            <person name="Andolfatto P."/>
            <person name="Hu T.T."/>
            <person name="Blanchette M."/>
            <person name="Clark R.M."/>
            <person name="Quesneville H."/>
            <person name="Nordborg M."/>
            <person name="Gaut B.S."/>
            <person name="Lysak M.A."/>
            <person name="Jenkins J."/>
            <person name="Grimwood J."/>
            <person name="Chapman J."/>
            <person name="Prochnik S."/>
            <person name="Shu S."/>
            <person name="Rokhsar D."/>
            <person name="Schmutz J."/>
            <person name="Weigel D."/>
            <person name="Wright S.I."/>
        </authorList>
    </citation>
    <scope>NUCLEOTIDE SEQUENCE [LARGE SCALE GENOMIC DNA]</scope>
    <source>
        <strain evidence="11">cv. Monte Gargano</strain>
    </source>
</reference>
<dbReference type="Pfam" id="PF00067">
    <property type="entry name" value="p450"/>
    <property type="match status" value="1"/>
</dbReference>
<dbReference type="GO" id="GO:0004497">
    <property type="term" value="F:monooxygenase activity"/>
    <property type="evidence" value="ECO:0007669"/>
    <property type="project" value="UniProtKB-KW"/>
</dbReference>
<keyword evidence="9" id="KW-0560">Oxidoreductase</keyword>
<keyword evidence="9" id="KW-0503">Monooxygenase</keyword>
<evidence type="ECO:0000256" key="8">
    <source>
        <dbReference type="PIRSR" id="PIRSR602401-1"/>
    </source>
</evidence>
<keyword evidence="5" id="KW-1133">Transmembrane helix</keyword>
<keyword evidence="6 8" id="KW-0408">Iron</keyword>
<dbReference type="InterPro" id="IPR002401">
    <property type="entry name" value="Cyt_P450_E_grp-I"/>
</dbReference>
<dbReference type="PANTHER" id="PTHR47955:SF15">
    <property type="entry name" value="CYTOCHROME P450 71A2-LIKE"/>
    <property type="match status" value="1"/>
</dbReference>
<evidence type="ECO:0000313" key="11">
    <source>
        <dbReference type="Proteomes" id="UP000029121"/>
    </source>
</evidence>
<dbReference type="CDD" id="cd11072">
    <property type="entry name" value="CYP71-like"/>
    <property type="match status" value="1"/>
</dbReference>
<comment type="similarity">
    <text evidence="2 9">Belongs to the cytochrome P450 family.</text>
</comment>
<evidence type="ECO:0000256" key="7">
    <source>
        <dbReference type="ARBA" id="ARBA00023136"/>
    </source>
</evidence>
<comment type="subcellular location">
    <subcellularLocation>
        <location evidence="1">Membrane</location>
        <topology evidence="1">Single-pass membrane protein</topology>
    </subcellularLocation>
</comment>
<evidence type="ECO:0000313" key="10">
    <source>
        <dbReference type="EMBL" id="EOA23091.1"/>
    </source>
</evidence>
<keyword evidence="4 8" id="KW-0479">Metal-binding</keyword>
<dbReference type="Gene3D" id="1.10.630.10">
    <property type="entry name" value="Cytochrome P450"/>
    <property type="match status" value="1"/>
</dbReference>
<keyword evidence="11" id="KW-1185">Reference proteome</keyword>
<evidence type="ECO:0000256" key="6">
    <source>
        <dbReference type="ARBA" id="ARBA00023004"/>
    </source>
</evidence>
<sequence>MKVILVSLFLTTFLAFLFLKHILKRTTKVNLPPSPWRFPVIGNLHQLSLYPHRSLRSLSLRYGPLMLLHFGHVPIILVSSAEVARDVMKTYDLKFANRPKTKMVDILLNGGRDLVFSPYGEYWRQMKSICVQNLLNSKTVRSFENIREEEINVMMEKLEKASSSSSTVNLSELISDLTNDVITRIVFGRKYSFEEGSDISRGILRKFMELFGAFPLGEYIPSLAWIDRVRGLDNKVEEVNNQIDGFLERVVQEHEDADEVKSSFFSILLSVQRDKTAQFELDRSGLKIMLFDMLLGGSATTFTLLEWTMTELMRHPECMKKLQEEIRLISTRSLHVSEKEVEKMNYLHVVIKEVLRIHPPAPLLPRLLSEDVKLHGYDIAAGTQVLINLWTIQRDTKTWGPDSEEFRPERHLDSPLDFQGQNFNFIPFGSGRRGCPGIEFALGLVEVTLANLVNRFEWRVEGGGKPDVFEATGIEVCRKFPLVVCPSSTLFSL</sequence>
<accession>R0FM68</accession>
<evidence type="ECO:0000256" key="1">
    <source>
        <dbReference type="ARBA" id="ARBA00004167"/>
    </source>
</evidence>
<keyword evidence="3" id="KW-0812">Transmembrane</keyword>
<dbReference type="KEGG" id="crb:17884312"/>
<dbReference type="AlphaFoldDB" id="R0FM68"/>
<dbReference type="InterPro" id="IPR017972">
    <property type="entry name" value="Cyt_P450_CS"/>
</dbReference>
<dbReference type="GO" id="GO:0020037">
    <property type="term" value="F:heme binding"/>
    <property type="evidence" value="ECO:0007669"/>
    <property type="project" value="InterPro"/>
</dbReference>
<keyword evidence="7" id="KW-0472">Membrane</keyword>
<evidence type="ECO:0000256" key="4">
    <source>
        <dbReference type="ARBA" id="ARBA00022723"/>
    </source>
</evidence>
<dbReference type="PROSITE" id="PS00086">
    <property type="entry name" value="CYTOCHROME_P450"/>
    <property type="match status" value="1"/>
</dbReference>
<dbReference type="GO" id="GO:0005506">
    <property type="term" value="F:iron ion binding"/>
    <property type="evidence" value="ECO:0007669"/>
    <property type="project" value="InterPro"/>
</dbReference>